<gene>
    <name evidence="11" type="primary">hisS</name>
    <name evidence="14" type="ORF">SAMN05444424_1228</name>
</gene>
<dbReference type="GO" id="GO:0016740">
    <property type="term" value="F:transferase activity"/>
    <property type="evidence" value="ECO:0007669"/>
    <property type="project" value="UniProtKB-ARBA"/>
</dbReference>
<keyword evidence="7 11" id="KW-0067">ATP-binding</keyword>
<dbReference type="PIRSF" id="PIRSF001549">
    <property type="entry name" value="His-tRNA_synth"/>
    <property type="match status" value="1"/>
</dbReference>
<dbReference type="CDD" id="cd00859">
    <property type="entry name" value="HisRS_anticodon"/>
    <property type="match status" value="1"/>
</dbReference>
<dbReference type="FunFam" id="3.30.930.10:FF:000005">
    <property type="entry name" value="Histidine--tRNA ligase"/>
    <property type="match status" value="1"/>
</dbReference>
<evidence type="ECO:0000256" key="7">
    <source>
        <dbReference type="ARBA" id="ARBA00022840"/>
    </source>
</evidence>
<dbReference type="InterPro" id="IPR036621">
    <property type="entry name" value="Anticodon-bd_dom_sf"/>
</dbReference>
<evidence type="ECO:0000256" key="2">
    <source>
        <dbReference type="ARBA" id="ARBA00008226"/>
    </source>
</evidence>
<dbReference type="SUPFAM" id="SSF52954">
    <property type="entry name" value="Class II aaRS ABD-related"/>
    <property type="match status" value="1"/>
</dbReference>
<dbReference type="Pfam" id="PF03129">
    <property type="entry name" value="HGTP_anticodon"/>
    <property type="match status" value="1"/>
</dbReference>
<dbReference type="PROSITE" id="PS50862">
    <property type="entry name" value="AA_TRNA_LIGASE_II"/>
    <property type="match status" value="1"/>
</dbReference>
<keyword evidence="5 11" id="KW-0436">Ligase</keyword>
<feature type="binding site" evidence="12">
    <location>
        <position position="115"/>
    </location>
    <ligand>
        <name>L-histidine</name>
        <dbReference type="ChEBI" id="CHEBI:57595"/>
    </ligand>
</feature>
<dbReference type="SUPFAM" id="SSF55681">
    <property type="entry name" value="Class II aaRS and biotin synthetases"/>
    <property type="match status" value="1"/>
</dbReference>
<proteinExistence type="inferred from homology"/>
<protein>
    <recommendedName>
        <fullName evidence="11">Histidine--tRNA ligase</fullName>
        <ecNumber evidence="11">6.1.1.21</ecNumber>
    </recommendedName>
    <alternativeName>
        <fullName evidence="11">Histidyl-tRNA synthetase</fullName>
        <shortName evidence="11">HisRS</shortName>
    </alternativeName>
</protein>
<dbReference type="HAMAP" id="MF_00127">
    <property type="entry name" value="His_tRNA_synth"/>
    <property type="match status" value="1"/>
</dbReference>
<evidence type="ECO:0000256" key="10">
    <source>
        <dbReference type="ARBA" id="ARBA00047639"/>
    </source>
</evidence>
<dbReference type="PANTHER" id="PTHR43707:SF1">
    <property type="entry name" value="HISTIDINE--TRNA LIGASE, MITOCHONDRIAL-RELATED"/>
    <property type="match status" value="1"/>
</dbReference>
<dbReference type="CDD" id="cd00773">
    <property type="entry name" value="HisRS-like_core"/>
    <property type="match status" value="1"/>
</dbReference>
<evidence type="ECO:0000256" key="1">
    <source>
        <dbReference type="ARBA" id="ARBA00004496"/>
    </source>
</evidence>
<dbReference type="GO" id="GO:0004821">
    <property type="term" value="F:histidine-tRNA ligase activity"/>
    <property type="evidence" value="ECO:0007669"/>
    <property type="project" value="UniProtKB-UniRule"/>
</dbReference>
<dbReference type="EC" id="6.1.1.21" evidence="11"/>
<evidence type="ECO:0000256" key="4">
    <source>
        <dbReference type="ARBA" id="ARBA00022490"/>
    </source>
</evidence>
<evidence type="ECO:0000256" key="9">
    <source>
        <dbReference type="ARBA" id="ARBA00023146"/>
    </source>
</evidence>
<dbReference type="InterPro" id="IPR015807">
    <property type="entry name" value="His-tRNA-ligase"/>
</dbReference>
<comment type="subcellular location">
    <subcellularLocation>
        <location evidence="1 11">Cytoplasm</location>
    </subcellularLocation>
</comment>
<feature type="binding site" evidence="12">
    <location>
        <position position="260"/>
    </location>
    <ligand>
        <name>L-histidine</name>
        <dbReference type="ChEBI" id="CHEBI:57595"/>
    </ligand>
</feature>
<dbReference type="Gene3D" id="3.30.930.10">
    <property type="entry name" value="Bira Bifunctional Protein, Domain 2"/>
    <property type="match status" value="1"/>
</dbReference>
<comment type="similarity">
    <text evidence="2 11">Belongs to the class-II aminoacyl-tRNA synthetase family.</text>
</comment>
<evidence type="ECO:0000313" key="14">
    <source>
        <dbReference type="EMBL" id="SHG03488.1"/>
    </source>
</evidence>
<dbReference type="InterPro" id="IPR004154">
    <property type="entry name" value="Anticodon-bd"/>
</dbReference>
<organism evidence="14 15">
    <name type="scientific">Bittarella massiliensis</name>
    <name type="common">ex Durand et al. 2017</name>
    <dbReference type="NCBI Taxonomy" id="1720313"/>
    <lineage>
        <taxon>Bacteria</taxon>
        <taxon>Bacillati</taxon>
        <taxon>Bacillota</taxon>
        <taxon>Clostridia</taxon>
        <taxon>Eubacteriales</taxon>
        <taxon>Oscillospiraceae</taxon>
        <taxon>Bittarella (ex Durand et al. 2017)</taxon>
    </lineage>
</organism>
<dbReference type="InterPro" id="IPR033656">
    <property type="entry name" value="HisRS_anticodon"/>
</dbReference>
<evidence type="ECO:0000256" key="3">
    <source>
        <dbReference type="ARBA" id="ARBA00011738"/>
    </source>
</evidence>
<comment type="caution">
    <text evidence="14">The sequence shown here is derived from an EMBL/GenBank/DDBJ whole genome shotgun (WGS) entry which is preliminary data.</text>
</comment>
<dbReference type="Pfam" id="PF13393">
    <property type="entry name" value="tRNA-synt_His"/>
    <property type="match status" value="2"/>
</dbReference>
<keyword evidence="8 11" id="KW-0648">Protein biosynthesis</keyword>
<dbReference type="InterPro" id="IPR004516">
    <property type="entry name" value="HisRS/HisZ"/>
</dbReference>
<evidence type="ECO:0000259" key="13">
    <source>
        <dbReference type="PROSITE" id="PS50862"/>
    </source>
</evidence>
<dbReference type="PANTHER" id="PTHR43707">
    <property type="entry name" value="HISTIDYL-TRNA SYNTHETASE"/>
    <property type="match status" value="1"/>
</dbReference>
<feature type="domain" description="Aminoacyl-transfer RNA synthetases class-II family profile" evidence="13">
    <location>
        <begin position="33"/>
        <end position="327"/>
    </location>
</feature>
<dbReference type="EMBL" id="FQVY01000002">
    <property type="protein sequence ID" value="SHG03488.1"/>
    <property type="molecule type" value="Genomic_DNA"/>
</dbReference>
<evidence type="ECO:0000256" key="12">
    <source>
        <dbReference type="PIRSR" id="PIRSR001549-1"/>
    </source>
</evidence>
<dbReference type="Gene3D" id="3.40.50.800">
    <property type="entry name" value="Anticodon-binding domain"/>
    <property type="match status" value="1"/>
</dbReference>
<keyword evidence="6 11" id="KW-0547">Nucleotide-binding</keyword>
<evidence type="ECO:0000256" key="11">
    <source>
        <dbReference type="HAMAP-Rule" id="MF_00127"/>
    </source>
</evidence>
<dbReference type="InterPro" id="IPR041715">
    <property type="entry name" value="HisRS-like_core"/>
</dbReference>
<name>A0AAQ1MCS9_9FIRM</name>
<sequence length="421" mass="46165">MAKLITTAPRGTQDVLPQESYKWHFIEGKLMDLARRYGFSEVRTPTFEHTGLFDRGVGDTTDIVQKEMYTFQDKGSRSITLRPEGTAGVARCVLEHGLLNNPLPLKLSYLINCFRYEKPQAGRFREFRQFGAEVFGSQDPAVDAEVIALVADIFTTLGISDIALELNSIGCPNCRPAYHEKLRAYFAQHIDSLCPTCRERLEKNPLRILDCKNDSCKEVAKGAPLGIDNLCGECADHFASLKERLTAMDIPFTVNPQIVRGLDYYTKTVFEFVSTSIGAQGTVCGGGRYDGLLETLGGPSTPAIGFAVGLQRLLAVMENDGASLGEPPACDIFLASIGQGASVEAQKLALRLRRAGLHAESDVQGRSLKAQMKYADKLGARYTVVLGDDEVKTGQIKLKRMDDGQVEETTLEALPALLCEK</sequence>
<accession>A0AAQ1MCS9</accession>
<feature type="binding site" evidence="12">
    <location>
        <begin position="84"/>
        <end position="86"/>
    </location>
    <ligand>
        <name>L-histidine</name>
        <dbReference type="ChEBI" id="CHEBI:57595"/>
    </ligand>
</feature>
<comment type="catalytic activity">
    <reaction evidence="10 11">
        <text>tRNA(His) + L-histidine + ATP = L-histidyl-tRNA(His) + AMP + diphosphate + H(+)</text>
        <dbReference type="Rhea" id="RHEA:17313"/>
        <dbReference type="Rhea" id="RHEA-COMP:9665"/>
        <dbReference type="Rhea" id="RHEA-COMP:9689"/>
        <dbReference type="ChEBI" id="CHEBI:15378"/>
        <dbReference type="ChEBI" id="CHEBI:30616"/>
        <dbReference type="ChEBI" id="CHEBI:33019"/>
        <dbReference type="ChEBI" id="CHEBI:57595"/>
        <dbReference type="ChEBI" id="CHEBI:78442"/>
        <dbReference type="ChEBI" id="CHEBI:78527"/>
        <dbReference type="ChEBI" id="CHEBI:456215"/>
        <dbReference type="EC" id="6.1.1.21"/>
    </reaction>
</comment>
<comment type="subunit">
    <text evidence="3 11">Homodimer.</text>
</comment>
<keyword evidence="4 11" id="KW-0963">Cytoplasm</keyword>
<dbReference type="GO" id="GO:0140096">
    <property type="term" value="F:catalytic activity, acting on a protein"/>
    <property type="evidence" value="ECO:0007669"/>
    <property type="project" value="UniProtKB-ARBA"/>
</dbReference>
<dbReference type="AlphaFoldDB" id="A0AAQ1MCS9"/>
<feature type="binding site" evidence="12">
    <location>
        <position position="133"/>
    </location>
    <ligand>
        <name>L-histidine</name>
        <dbReference type="ChEBI" id="CHEBI:57595"/>
    </ligand>
</feature>
<dbReference type="NCBIfam" id="TIGR00442">
    <property type="entry name" value="hisS"/>
    <property type="match status" value="1"/>
</dbReference>
<dbReference type="Proteomes" id="UP000184089">
    <property type="component" value="Unassembled WGS sequence"/>
</dbReference>
<evidence type="ECO:0000256" key="6">
    <source>
        <dbReference type="ARBA" id="ARBA00022741"/>
    </source>
</evidence>
<dbReference type="GO" id="GO:0005524">
    <property type="term" value="F:ATP binding"/>
    <property type="evidence" value="ECO:0007669"/>
    <property type="project" value="UniProtKB-UniRule"/>
</dbReference>
<reference evidence="15" key="1">
    <citation type="submission" date="2016-11" db="EMBL/GenBank/DDBJ databases">
        <authorList>
            <person name="Jaros S."/>
            <person name="Januszkiewicz K."/>
            <person name="Wedrychowicz H."/>
        </authorList>
    </citation>
    <scope>NUCLEOTIDE SEQUENCE [LARGE SCALE GENOMIC DNA]</scope>
    <source>
        <strain evidence="15">DSM 4029</strain>
    </source>
</reference>
<dbReference type="GO" id="GO:0005737">
    <property type="term" value="C:cytoplasm"/>
    <property type="evidence" value="ECO:0007669"/>
    <property type="project" value="UniProtKB-SubCell"/>
</dbReference>
<feature type="binding site" evidence="12">
    <location>
        <position position="129"/>
    </location>
    <ligand>
        <name>L-histidine</name>
        <dbReference type="ChEBI" id="CHEBI:57595"/>
    </ligand>
</feature>
<dbReference type="InterPro" id="IPR045864">
    <property type="entry name" value="aa-tRNA-synth_II/BPL/LPL"/>
</dbReference>
<evidence type="ECO:0000256" key="5">
    <source>
        <dbReference type="ARBA" id="ARBA00022598"/>
    </source>
</evidence>
<dbReference type="GO" id="GO:0006427">
    <property type="term" value="P:histidyl-tRNA aminoacylation"/>
    <property type="evidence" value="ECO:0007669"/>
    <property type="project" value="UniProtKB-UniRule"/>
</dbReference>
<dbReference type="InterPro" id="IPR006195">
    <property type="entry name" value="aa-tRNA-synth_II"/>
</dbReference>
<feature type="binding site" evidence="12">
    <location>
        <begin position="264"/>
        <end position="265"/>
    </location>
    <ligand>
        <name>L-histidine</name>
        <dbReference type="ChEBI" id="CHEBI:57595"/>
    </ligand>
</feature>
<evidence type="ECO:0000256" key="8">
    <source>
        <dbReference type="ARBA" id="ARBA00022917"/>
    </source>
</evidence>
<evidence type="ECO:0000313" key="15">
    <source>
        <dbReference type="Proteomes" id="UP000184089"/>
    </source>
</evidence>
<keyword evidence="9 11" id="KW-0030">Aminoacyl-tRNA synthetase</keyword>